<name>A0A9W9BYX6_9PLEO</name>
<reference evidence="2" key="1">
    <citation type="submission" date="2022-10" db="EMBL/GenBank/DDBJ databases">
        <title>Tapping the CABI collections for fungal endophytes: first genome assemblies for Collariella, Neodidymelliopsis, Ascochyta clinopodiicola, Didymella pomorum, Didymosphaeria variabile, Neocosmospora piperis and Neocucurbitaria cava.</title>
        <authorList>
            <person name="Hill R."/>
        </authorList>
    </citation>
    <scope>NUCLEOTIDE SEQUENCE</scope>
    <source>
        <strain evidence="2">IMI 360193</strain>
    </source>
</reference>
<dbReference type="AlphaFoldDB" id="A0A9W9BYX6"/>
<feature type="region of interest" description="Disordered" evidence="1">
    <location>
        <begin position="1"/>
        <end position="78"/>
    </location>
</feature>
<feature type="compositionally biased region" description="Acidic residues" evidence="1">
    <location>
        <begin position="439"/>
        <end position="449"/>
    </location>
</feature>
<evidence type="ECO:0000313" key="3">
    <source>
        <dbReference type="Proteomes" id="UP001140562"/>
    </source>
</evidence>
<keyword evidence="3" id="KW-1185">Reference proteome</keyword>
<comment type="caution">
    <text evidence="2">The sequence shown here is derived from an EMBL/GenBank/DDBJ whole genome shotgun (WGS) entry which is preliminary data.</text>
</comment>
<protein>
    <submittedName>
        <fullName evidence="2">Uncharacterized protein</fullName>
    </submittedName>
</protein>
<proteinExistence type="predicted"/>
<gene>
    <name evidence="2" type="ORF">N0V87_006339</name>
</gene>
<dbReference type="OrthoDB" id="3791649at2759"/>
<accession>A0A9W9BYX6</accession>
<evidence type="ECO:0000256" key="1">
    <source>
        <dbReference type="SAM" id="MobiDB-lite"/>
    </source>
</evidence>
<organism evidence="2 3">
    <name type="scientific">Didymella glomerata</name>
    <dbReference type="NCBI Taxonomy" id="749621"/>
    <lineage>
        <taxon>Eukaryota</taxon>
        <taxon>Fungi</taxon>
        <taxon>Dikarya</taxon>
        <taxon>Ascomycota</taxon>
        <taxon>Pezizomycotina</taxon>
        <taxon>Dothideomycetes</taxon>
        <taxon>Pleosporomycetidae</taxon>
        <taxon>Pleosporales</taxon>
        <taxon>Pleosporineae</taxon>
        <taxon>Didymellaceae</taxon>
        <taxon>Didymella</taxon>
    </lineage>
</organism>
<evidence type="ECO:0000313" key="2">
    <source>
        <dbReference type="EMBL" id="KAJ4335185.1"/>
    </source>
</evidence>
<dbReference type="EMBL" id="JAPEUV010000065">
    <property type="protein sequence ID" value="KAJ4335185.1"/>
    <property type="molecule type" value="Genomic_DNA"/>
</dbReference>
<sequence>MTNVPRPGGGMPAALSFIPGAPPKRKAAEITSSNDIDTTVKRQKTAPDQRNPRQRAKNPKAAKTSRGTPKAPATPANTDVAINTAPASAPEATFYFTSSADSNALAAVQDQASQPAAMVAAALSPPPKYNPAASCPVDWTKLPHVEARDIEIYELRAPWNPNPVAFDVVAKRSAYPGKEGKQPSMEGVRKRFKNANSAIFALTGVYFPESSQGLEAWGIKKPAKPEMTASHSARATTTGGWTPARLHGDDEATIYQGEVVAVQLKSPSDGHPSVRICDAQLIPAYDELITYEEMLDEIDEPCIEAIAPFLPFSAKAFDHWHSSVCRGGEQEFPKRTLVCKQIDDDQYMLRVNSKARKVSASLMLETYVVSQAMGTTRTSSMILGELRKKFNNPLTPAMDDGDLDCLRYLESDDPAREVVNRFRWRIAGSSPGSEYSAQVDDDDDDDELL</sequence>
<dbReference type="Proteomes" id="UP001140562">
    <property type="component" value="Unassembled WGS sequence"/>
</dbReference>
<feature type="region of interest" description="Disordered" evidence="1">
    <location>
        <begin position="428"/>
        <end position="449"/>
    </location>
</feature>